<reference evidence="1 2" key="1">
    <citation type="submission" date="2016-08" db="EMBL/GenBank/DDBJ databases">
        <title>Complete genome sequence of Bacillus muralis G25-68, a strain with toxicity to nematodes.</title>
        <authorList>
            <person name="Zheng Z."/>
        </authorList>
    </citation>
    <scope>NUCLEOTIDE SEQUENCE [LARGE SCALE GENOMIC DNA]</scope>
    <source>
        <strain evidence="1 2">G25-68</strain>
    </source>
</reference>
<evidence type="ECO:0000313" key="2">
    <source>
        <dbReference type="Proteomes" id="UP000077926"/>
    </source>
</evidence>
<gene>
    <name evidence="1" type="ORF">ABE28_019495</name>
</gene>
<accession>A0A1B3XTL3</accession>
<name>A0A1B3XTL3_9BACI</name>
<protein>
    <submittedName>
        <fullName evidence="1">Uncharacterized protein</fullName>
    </submittedName>
</protein>
<keyword evidence="2" id="KW-1185">Reference proteome</keyword>
<organism evidence="1 2">
    <name type="scientific">Peribacillus muralis</name>
    <dbReference type="NCBI Taxonomy" id="264697"/>
    <lineage>
        <taxon>Bacteria</taxon>
        <taxon>Bacillati</taxon>
        <taxon>Bacillota</taxon>
        <taxon>Bacilli</taxon>
        <taxon>Bacillales</taxon>
        <taxon>Bacillaceae</taxon>
        <taxon>Peribacillus</taxon>
    </lineage>
</organism>
<dbReference type="EMBL" id="CP017080">
    <property type="protein sequence ID" value="AOH56557.1"/>
    <property type="molecule type" value="Genomic_DNA"/>
</dbReference>
<dbReference type="KEGG" id="bmur:ABE28_019495"/>
<proteinExistence type="predicted"/>
<dbReference type="AlphaFoldDB" id="A0A1B3XTL3"/>
<evidence type="ECO:0000313" key="1">
    <source>
        <dbReference type="EMBL" id="AOH56557.1"/>
    </source>
</evidence>
<sequence length="104" mass="12327">MEVKHRTLYFLEIMENGEHYSFDYETEDEAYHAFEFLVKTYKDNRIVDKGPIISADNITQLSICKTQEGSVPKCAIANYSPFEWFKDTHEEIKLSAKIYYENQK</sequence>
<dbReference type="OrthoDB" id="2876118at2"/>
<dbReference type="Proteomes" id="UP000077926">
    <property type="component" value="Chromosome"/>
</dbReference>
<dbReference type="RefSeq" id="WP_064465532.1">
    <property type="nucleotide sequence ID" value="NZ_CP017080.1"/>
</dbReference>